<accession>A0AAW4KW09</accession>
<reference evidence="6 7" key="1">
    <citation type="submission" date="2021-05" db="EMBL/GenBank/DDBJ databases">
        <title>The draft genome of Geobacter pelophilus DSM 12255.</title>
        <authorList>
            <person name="Xu Z."/>
            <person name="Masuda Y."/>
            <person name="Itoh H."/>
            <person name="Senoo K."/>
        </authorList>
    </citation>
    <scope>NUCLEOTIDE SEQUENCE [LARGE SCALE GENOMIC DNA]</scope>
    <source>
        <strain evidence="6 7">DSM 12255</strain>
    </source>
</reference>
<sequence length="380" mass="42830">MLLPLLIWSLLAVIYIYVGYPIIALIIARLSPRPIKQGQSLPTVSILIAAYNESHVIEATIKNKLSLNYPSDKLEIIVVSDGSTDGTDEIVGRFNCKQLRLLRQEPRAGKTSALNMAISEVSGEIIVFSDANSLYAPDALYHLVTNFSDPSVGYVTGKMVYTNPDGTVNAAGCSAYMKYENFLREVESKIGSVVGVDGGIDAVRKKLYRPMRPDQLPDFVLPLNVIDQGYRVVYEEKALLHEPALSGSSDEYRMRVRVSLRAYWALWDMRHLLFRYDNLLFAWQLWSHKVLRYLCFIFLVVALITNIALYSHGFLFKSLLATQIFCYVGGYASPLMEKMGCSSKLLGLCRYFTLLNIASAHAFIRFLRGQKQVLWTPRKG</sequence>
<evidence type="ECO:0000256" key="4">
    <source>
        <dbReference type="SAM" id="Phobius"/>
    </source>
</evidence>
<dbReference type="EMBL" id="JAHCVJ010000001">
    <property type="protein sequence ID" value="MBT0662728.1"/>
    <property type="molecule type" value="Genomic_DNA"/>
</dbReference>
<evidence type="ECO:0000313" key="7">
    <source>
        <dbReference type="Proteomes" id="UP000811899"/>
    </source>
</evidence>
<dbReference type="Pfam" id="PF00535">
    <property type="entry name" value="Glycos_transf_2"/>
    <property type="match status" value="1"/>
</dbReference>
<feature type="domain" description="Glycosyltransferase 2-like" evidence="5">
    <location>
        <begin position="45"/>
        <end position="171"/>
    </location>
</feature>
<dbReference type="InterPro" id="IPR001173">
    <property type="entry name" value="Glyco_trans_2-like"/>
</dbReference>
<protein>
    <submittedName>
        <fullName evidence="6">Glycosyltransferase family 2 protein</fullName>
    </submittedName>
</protein>
<evidence type="ECO:0000259" key="5">
    <source>
        <dbReference type="Pfam" id="PF00535"/>
    </source>
</evidence>
<evidence type="ECO:0000313" key="6">
    <source>
        <dbReference type="EMBL" id="MBT0662728.1"/>
    </source>
</evidence>
<dbReference type="SUPFAM" id="SSF53448">
    <property type="entry name" value="Nucleotide-diphospho-sugar transferases"/>
    <property type="match status" value="1"/>
</dbReference>
<name>A0AAW4KW09_9BACT</name>
<dbReference type="CDD" id="cd06439">
    <property type="entry name" value="CESA_like_1"/>
    <property type="match status" value="1"/>
</dbReference>
<dbReference type="GO" id="GO:0016757">
    <property type="term" value="F:glycosyltransferase activity"/>
    <property type="evidence" value="ECO:0007669"/>
    <property type="project" value="UniProtKB-KW"/>
</dbReference>
<keyword evidence="4" id="KW-0812">Transmembrane</keyword>
<feature type="transmembrane region" description="Helical" evidence="4">
    <location>
        <begin position="290"/>
        <end position="309"/>
    </location>
</feature>
<comment type="caution">
    <text evidence="6">The sequence shown here is derived from an EMBL/GenBank/DDBJ whole genome shotgun (WGS) entry which is preliminary data.</text>
</comment>
<keyword evidence="7" id="KW-1185">Reference proteome</keyword>
<keyword evidence="4" id="KW-1133">Transmembrane helix</keyword>
<dbReference type="RefSeq" id="WP_214169529.1">
    <property type="nucleotide sequence ID" value="NZ_JAHCVJ010000001.1"/>
</dbReference>
<proteinExistence type="inferred from homology"/>
<organism evidence="6 7">
    <name type="scientific">Geoanaerobacter pelophilus</name>
    <dbReference type="NCBI Taxonomy" id="60036"/>
    <lineage>
        <taxon>Bacteria</taxon>
        <taxon>Pseudomonadati</taxon>
        <taxon>Thermodesulfobacteriota</taxon>
        <taxon>Desulfuromonadia</taxon>
        <taxon>Geobacterales</taxon>
        <taxon>Geobacteraceae</taxon>
        <taxon>Geoanaerobacter</taxon>
    </lineage>
</organism>
<gene>
    <name evidence="6" type="ORF">KI809_00290</name>
</gene>
<dbReference type="PANTHER" id="PTHR43630">
    <property type="entry name" value="POLY-BETA-1,6-N-ACETYL-D-GLUCOSAMINE SYNTHASE"/>
    <property type="match status" value="1"/>
</dbReference>
<keyword evidence="3" id="KW-0808">Transferase</keyword>
<evidence type="ECO:0000256" key="3">
    <source>
        <dbReference type="ARBA" id="ARBA00022679"/>
    </source>
</evidence>
<dbReference type="Proteomes" id="UP000811899">
    <property type="component" value="Unassembled WGS sequence"/>
</dbReference>
<evidence type="ECO:0000256" key="1">
    <source>
        <dbReference type="ARBA" id="ARBA00006739"/>
    </source>
</evidence>
<evidence type="ECO:0000256" key="2">
    <source>
        <dbReference type="ARBA" id="ARBA00022676"/>
    </source>
</evidence>
<dbReference type="AlphaFoldDB" id="A0AAW4KW09"/>
<dbReference type="Gene3D" id="3.90.550.10">
    <property type="entry name" value="Spore Coat Polysaccharide Biosynthesis Protein SpsA, Chain A"/>
    <property type="match status" value="1"/>
</dbReference>
<keyword evidence="2" id="KW-0328">Glycosyltransferase</keyword>
<keyword evidence="4" id="KW-0472">Membrane</keyword>
<comment type="similarity">
    <text evidence="1">Belongs to the glycosyltransferase 2 family.</text>
</comment>
<dbReference type="PANTHER" id="PTHR43630:SF1">
    <property type="entry name" value="POLY-BETA-1,6-N-ACETYL-D-GLUCOSAMINE SYNTHASE"/>
    <property type="match status" value="1"/>
</dbReference>
<dbReference type="InterPro" id="IPR029044">
    <property type="entry name" value="Nucleotide-diphossugar_trans"/>
</dbReference>
<feature type="transmembrane region" description="Helical" evidence="4">
    <location>
        <begin position="6"/>
        <end position="28"/>
    </location>
</feature>